<evidence type="ECO:0000256" key="5">
    <source>
        <dbReference type="ARBA" id="ARBA00023329"/>
    </source>
</evidence>
<comment type="caution">
    <text evidence="6">The sequence shown here is derived from an EMBL/GenBank/DDBJ whole genome shotgun (WGS) entry which is preliminary data.</text>
</comment>
<accession>A0A8J4SW64</accession>
<reference evidence="6" key="1">
    <citation type="submission" date="2019-05" db="EMBL/GenBank/DDBJ databases">
        <title>Annotation for the trematode Paragonimus heterotremus.</title>
        <authorList>
            <person name="Choi Y.-J."/>
        </authorList>
    </citation>
    <scope>NUCLEOTIDE SEQUENCE</scope>
    <source>
        <strain evidence="6">LC</strain>
    </source>
</reference>
<organism evidence="6 7">
    <name type="scientific">Paragonimus heterotremus</name>
    <dbReference type="NCBI Taxonomy" id="100268"/>
    <lineage>
        <taxon>Eukaryota</taxon>
        <taxon>Metazoa</taxon>
        <taxon>Spiralia</taxon>
        <taxon>Lophotrochozoa</taxon>
        <taxon>Platyhelminthes</taxon>
        <taxon>Trematoda</taxon>
        <taxon>Digenea</taxon>
        <taxon>Plagiorchiida</taxon>
        <taxon>Troglotremata</taxon>
        <taxon>Troglotrematidae</taxon>
        <taxon>Paragonimus</taxon>
    </lineage>
</organism>
<evidence type="ECO:0000256" key="4">
    <source>
        <dbReference type="ARBA" id="ARBA00022753"/>
    </source>
</evidence>
<dbReference type="InterPro" id="IPR040057">
    <property type="entry name" value="Spe-39"/>
</dbReference>
<evidence type="ECO:0000256" key="3">
    <source>
        <dbReference type="ARBA" id="ARBA00004603"/>
    </source>
</evidence>
<dbReference type="GO" id="GO:0005770">
    <property type="term" value="C:late endosome"/>
    <property type="evidence" value="ECO:0007669"/>
    <property type="project" value="UniProtKB-SubCell"/>
</dbReference>
<evidence type="ECO:0000256" key="1">
    <source>
        <dbReference type="ARBA" id="ARBA00004412"/>
    </source>
</evidence>
<dbReference type="AlphaFoldDB" id="A0A8J4SW64"/>
<dbReference type="OrthoDB" id="9977282at2759"/>
<dbReference type="Proteomes" id="UP000748531">
    <property type="component" value="Unassembled WGS sequence"/>
</dbReference>
<dbReference type="GO" id="GO:0006886">
    <property type="term" value="P:intracellular protein transport"/>
    <property type="evidence" value="ECO:0007669"/>
    <property type="project" value="TreeGrafter"/>
</dbReference>
<keyword evidence="7" id="KW-1185">Reference proteome</keyword>
<proteinExistence type="predicted"/>
<evidence type="ECO:0000313" key="6">
    <source>
        <dbReference type="EMBL" id="KAF5398075.1"/>
    </source>
</evidence>
<dbReference type="PANTHER" id="PTHR13364">
    <property type="entry name" value="DEFECTIVE SPERMATOGENESIS PROTEIN 39"/>
    <property type="match status" value="1"/>
</dbReference>
<evidence type="ECO:0000313" key="7">
    <source>
        <dbReference type="Proteomes" id="UP000748531"/>
    </source>
</evidence>
<keyword evidence="4" id="KW-0967">Endosome</keyword>
<name>A0A8J4SW64_9TREM</name>
<evidence type="ECO:0008006" key="8">
    <source>
        <dbReference type="Google" id="ProtNLM"/>
    </source>
</evidence>
<sequence>MMFDDTSWNDSEQQGFQFDWDKSEQLPNLTRLSSGGRFSTDAKLFMQADLALETERPVCVVCHSLIENTVFYESKVTFCSEHCWQNVLCTAMDDFAVGGMSAWPLETFTSFQAKMFLLNLACRSFDGGIIIKMLRYFQAILTPDTFDRLLFANRIAFNHFAHFLRKTGQNSLLADLLMSHGFVERAKIQSYRQLTSQLDSTSVENAENLVHRLRIFAMTELADDPKLSLLHETTLQLSDLLQFQLQYEPEWKAFCATLSASSSELQHSGDRSTSLLALPLSETIRACCWMDKNVGAGSRVQHLCTKLKVLSEQFRWLVLEPLVLGANWVELDSILVEKKWFKRRTDTSLPTDRLVLYLHALNAPREIIAKYLSRCPDPHEMTEVAARLRMYSVAVQSCVNRRDPVALKELLERIPKREPEHSEALYYLSIPVSQWKNARKS</sequence>
<evidence type="ECO:0000256" key="2">
    <source>
        <dbReference type="ARBA" id="ARBA00004541"/>
    </source>
</evidence>
<gene>
    <name evidence="6" type="ORF">PHET_08279</name>
</gene>
<dbReference type="GO" id="GO:0005769">
    <property type="term" value="C:early endosome"/>
    <property type="evidence" value="ECO:0007669"/>
    <property type="project" value="UniProtKB-SubCell"/>
</dbReference>
<comment type="subcellular location">
    <subcellularLocation>
        <location evidence="2">Cytoplasmic vesicle</location>
    </subcellularLocation>
    <subcellularLocation>
        <location evidence="1">Early endosome</location>
    </subcellularLocation>
    <subcellularLocation>
        <location evidence="3">Late endosome</location>
    </subcellularLocation>
</comment>
<dbReference type="GO" id="GO:0007034">
    <property type="term" value="P:vacuolar transport"/>
    <property type="evidence" value="ECO:0007669"/>
    <property type="project" value="TreeGrafter"/>
</dbReference>
<dbReference type="EMBL" id="LUCH01005436">
    <property type="protein sequence ID" value="KAF5398075.1"/>
    <property type="molecule type" value="Genomic_DNA"/>
</dbReference>
<keyword evidence="5" id="KW-0968">Cytoplasmic vesicle</keyword>
<dbReference type="PANTHER" id="PTHR13364:SF6">
    <property type="entry name" value="SPERMATOGENESIS-DEFECTIVE PROTEIN 39 HOMOLOG"/>
    <property type="match status" value="1"/>
</dbReference>
<protein>
    <recommendedName>
        <fullName evidence="8">Vps16 C-terminal domain-containing protein</fullName>
    </recommendedName>
</protein>